<dbReference type="Pfam" id="PF12833">
    <property type="entry name" value="HTH_18"/>
    <property type="match status" value="1"/>
</dbReference>
<gene>
    <name evidence="9" type="ORF">ERS852407_03648</name>
</gene>
<keyword evidence="4" id="KW-0804">Transcription</keyword>
<keyword evidence="2" id="KW-0805">Transcription regulation</keyword>
<dbReference type="SMART" id="SM00342">
    <property type="entry name" value="HTH_ARAC"/>
    <property type="match status" value="1"/>
</dbReference>
<feature type="modified residue" description="4-aspartylphosphate" evidence="6">
    <location>
        <position position="55"/>
    </location>
</feature>
<dbReference type="InterPro" id="IPR009057">
    <property type="entry name" value="Homeodomain-like_sf"/>
</dbReference>
<evidence type="ECO:0000256" key="2">
    <source>
        <dbReference type="ARBA" id="ARBA00023015"/>
    </source>
</evidence>
<dbReference type="GO" id="GO:0043565">
    <property type="term" value="F:sequence-specific DNA binding"/>
    <property type="evidence" value="ECO:0007669"/>
    <property type="project" value="InterPro"/>
</dbReference>
<dbReference type="PANTHER" id="PTHR43280">
    <property type="entry name" value="ARAC-FAMILY TRANSCRIPTIONAL REGULATOR"/>
    <property type="match status" value="1"/>
</dbReference>
<keyword evidence="6" id="KW-0597">Phosphoprotein</keyword>
<dbReference type="SUPFAM" id="SSF52172">
    <property type="entry name" value="CheY-like"/>
    <property type="match status" value="1"/>
</dbReference>
<sequence length="511" mass="58614">MIKMILADDEPVIIRGLQKLVDFNRLGIEIVGEYEDGKAAFDGILTEKPDIALLDIYMPKKTGIEILKELKALGIETKVIFVSGFQDFQYAKDALTYGAVNYLLKPVIREELVETLEKCITMLKNDADGEGGVTEHPDYPEEEGTAAAYDKLVEMEECRYLPILTEILYSRQTGKQERRLVQFSVLSFLEQYLEKRHLGIVFLKNGHIVMVLKNPEKEETGRTLGSILEEAEVQLHIPRCRLGFIVGNPVDSMGEIPKAYEACLSMTGYFYFSSQIKIPVLHVGEPVFKKPATLEEIREVRNQLIEGMVAQDEKAFTDAAARFRRLVCLISEGRRDDACFHYGSTIRIIEERFETMGIDGMPVEFKDILEQARQSESYECLTDLFEGYFKEYKDRIKKAVVSSEKKDIIHAREYIERHYSENLTLEVLAREIHMNPYYFSSFFKKNSGENFKDYLNKVRMKHAVDLLVSTDKKTAEIADLVGFRDGRGFSELFSRIYGETPSSYRKRVKGS</sequence>
<feature type="domain" description="Response regulatory" evidence="8">
    <location>
        <begin position="3"/>
        <end position="120"/>
    </location>
</feature>
<dbReference type="PROSITE" id="PS01124">
    <property type="entry name" value="HTH_ARAC_FAMILY_2"/>
    <property type="match status" value="1"/>
</dbReference>
<dbReference type="SUPFAM" id="SSF46689">
    <property type="entry name" value="Homeodomain-like"/>
    <property type="match status" value="2"/>
</dbReference>
<dbReference type="RefSeq" id="WP_055657330.1">
    <property type="nucleotide sequence ID" value="NZ_CABIXC010000010.1"/>
</dbReference>
<dbReference type="SMART" id="SM00448">
    <property type="entry name" value="REC"/>
    <property type="match status" value="1"/>
</dbReference>
<dbReference type="Pfam" id="PF00072">
    <property type="entry name" value="Response_reg"/>
    <property type="match status" value="1"/>
</dbReference>
<evidence type="ECO:0000313" key="10">
    <source>
        <dbReference type="Proteomes" id="UP000095651"/>
    </source>
</evidence>
<evidence type="ECO:0000256" key="1">
    <source>
        <dbReference type="ARBA" id="ARBA00018672"/>
    </source>
</evidence>
<evidence type="ECO:0000256" key="3">
    <source>
        <dbReference type="ARBA" id="ARBA00023125"/>
    </source>
</evidence>
<dbReference type="GO" id="GO:0003700">
    <property type="term" value="F:DNA-binding transcription factor activity"/>
    <property type="evidence" value="ECO:0007669"/>
    <property type="project" value="InterPro"/>
</dbReference>
<protein>
    <recommendedName>
        <fullName evidence="1">Stage 0 sporulation protein A homolog</fullName>
    </recommendedName>
</protein>
<dbReference type="Gene3D" id="1.10.10.60">
    <property type="entry name" value="Homeodomain-like"/>
    <property type="match status" value="2"/>
</dbReference>
<evidence type="ECO:0000256" key="6">
    <source>
        <dbReference type="PROSITE-ProRule" id="PRU00169"/>
    </source>
</evidence>
<organism evidence="9 10">
    <name type="scientific">Hungatella hathewayi</name>
    <dbReference type="NCBI Taxonomy" id="154046"/>
    <lineage>
        <taxon>Bacteria</taxon>
        <taxon>Bacillati</taxon>
        <taxon>Bacillota</taxon>
        <taxon>Clostridia</taxon>
        <taxon>Lachnospirales</taxon>
        <taxon>Lachnospiraceae</taxon>
        <taxon>Hungatella</taxon>
    </lineage>
</organism>
<evidence type="ECO:0000256" key="5">
    <source>
        <dbReference type="ARBA" id="ARBA00024867"/>
    </source>
</evidence>
<evidence type="ECO:0000313" key="9">
    <source>
        <dbReference type="EMBL" id="CUO70048.1"/>
    </source>
</evidence>
<evidence type="ECO:0000256" key="4">
    <source>
        <dbReference type="ARBA" id="ARBA00023163"/>
    </source>
</evidence>
<dbReference type="PROSITE" id="PS50110">
    <property type="entry name" value="RESPONSE_REGULATORY"/>
    <property type="match status" value="1"/>
</dbReference>
<reference evidence="9 10" key="1">
    <citation type="submission" date="2015-09" db="EMBL/GenBank/DDBJ databases">
        <authorList>
            <consortium name="Pathogen Informatics"/>
        </authorList>
    </citation>
    <scope>NUCLEOTIDE SEQUENCE [LARGE SCALE GENOMIC DNA]</scope>
    <source>
        <strain evidence="9 10">2789STDY5608850</strain>
    </source>
</reference>
<evidence type="ECO:0000259" key="8">
    <source>
        <dbReference type="PROSITE" id="PS50110"/>
    </source>
</evidence>
<dbReference type="GO" id="GO:0000160">
    <property type="term" value="P:phosphorelay signal transduction system"/>
    <property type="evidence" value="ECO:0007669"/>
    <property type="project" value="InterPro"/>
</dbReference>
<evidence type="ECO:0000259" key="7">
    <source>
        <dbReference type="PROSITE" id="PS01124"/>
    </source>
</evidence>
<dbReference type="Gene3D" id="3.40.50.2300">
    <property type="match status" value="1"/>
</dbReference>
<dbReference type="CDD" id="cd17536">
    <property type="entry name" value="REC_YesN-like"/>
    <property type="match status" value="1"/>
</dbReference>
<dbReference type="PANTHER" id="PTHR43280:SF28">
    <property type="entry name" value="HTH-TYPE TRANSCRIPTIONAL ACTIVATOR RHAS"/>
    <property type="match status" value="1"/>
</dbReference>
<keyword evidence="3" id="KW-0238">DNA-binding</keyword>
<comment type="function">
    <text evidence="5">May play the central regulatory role in sporulation. It may be an element of the effector pathway responsible for the activation of sporulation genes in response to nutritional stress. Spo0A may act in concert with spo0H (a sigma factor) to control the expression of some genes that are critical to the sporulation process.</text>
</comment>
<dbReference type="AlphaFoldDB" id="A0A174HA10"/>
<accession>A0A174HA10</accession>
<feature type="domain" description="HTH araC/xylS-type" evidence="7">
    <location>
        <begin position="409"/>
        <end position="507"/>
    </location>
</feature>
<proteinExistence type="predicted"/>
<dbReference type="InterPro" id="IPR011006">
    <property type="entry name" value="CheY-like_superfamily"/>
</dbReference>
<name>A0A174HA10_9FIRM</name>
<dbReference type="Proteomes" id="UP000095651">
    <property type="component" value="Unassembled WGS sequence"/>
</dbReference>
<dbReference type="InterPro" id="IPR001789">
    <property type="entry name" value="Sig_transdc_resp-reg_receiver"/>
</dbReference>
<dbReference type="InterPro" id="IPR018060">
    <property type="entry name" value="HTH_AraC"/>
</dbReference>
<dbReference type="EMBL" id="CYZE01000010">
    <property type="protein sequence ID" value="CUO70048.1"/>
    <property type="molecule type" value="Genomic_DNA"/>
</dbReference>